<keyword evidence="2" id="KW-1185">Reference proteome</keyword>
<sequence>MAYWMLGPNWPNGGEVDIIEGVNSQQNNAMTLHTGPGCSISENSDMTGTINTANCDVNAPGQSTNAGCSIGTDAAATYGDDFNSVGGGVYATNWNSDSISVYHFSRGSIPSDISSGNPDPSGWGKPLAIFSGDCDIATSFKDMNIIFDITFCGDWAGAVFGTDATCSSKASTCNDYVGNNPEAFEESYWKVNSLKVYSASSDEAPSSSVVSSSSSVAVPEPISSTLPPVSLSASSTSAESSTAISTDPADVSTTSAVITNSPSASQTNSALSPTVTVSTPSSKKSGPAGFIGSSHHHSLAFSTFSFVTAKAGAARVTKTVTSVAAARHARATKVVTKTALHTVYVTGKR</sequence>
<gene>
    <name evidence="1" type="ORF">LTS18_014606</name>
</gene>
<dbReference type="Proteomes" id="UP001186974">
    <property type="component" value="Unassembled WGS sequence"/>
</dbReference>
<organism evidence="1 2">
    <name type="scientific">Coniosporium uncinatum</name>
    <dbReference type="NCBI Taxonomy" id="93489"/>
    <lineage>
        <taxon>Eukaryota</taxon>
        <taxon>Fungi</taxon>
        <taxon>Dikarya</taxon>
        <taxon>Ascomycota</taxon>
        <taxon>Pezizomycotina</taxon>
        <taxon>Dothideomycetes</taxon>
        <taxon>Dothideomycetes incertae sedis</taxon>
        <taxon>Coniosporium</taxon>
    </lineage>
</organism>
<evidence type="ECO:0000313" key="2">
    <source>
        <dbReference type="Proteomes" id="UP001186974"/>
    </source>
</evidence>
<evidence type="ECO:0000313" key="1">
    <source>
        <dbReference type="EMBL" id="KAK3045088.1"/>
    </source>
</evidence>
<accession>A0ACC3CVB8</accession>
<dbReference type="EMBL" id="JAWDJW010011042">
    <property type="protein sequence ID" value="KAK3045088.1"/>
    <property type="molecule type" value="Genomic_DNA"/>
</dbReference>
<protein>
    <submittedName>
        <fullName evidence="1">Uncharacterized protein</fullName>
    </submittedName>
</protein>
<name>A0ACC3CVB8_9PEZI</name>
<proteinExistence type="predicted"/>
<reference evidence="1" key="1">
    <citation type="submission" date="2024-09" db="EMBL/GenBank/DDBJ databases">
        <title>Black Yeasts Isolated from many extreme environments.</title>
        <authorList>
            <person name="Coleine C."/>
            <person name="Stajich J.E."/>
            <person name="Selbmann L."/>
        </authorList>
    </citation>
    <scope>NUCLEOTIDE SEQUENCE</scope>
    <source>
        <strain evidence="1">CCFEE 5737</strain>
    </source>
</reference>
<comment type="caution">
    <text evidence="1">The sequence shown here is derived from an EMBL/GenBank/DDBJ whole genome shotgun (WGS) entry which is preliminary data.</text>
</comment>